<dbReference type="GO" id="GO:0071949">
    <property type="term" value="F:FAD binding"/>
    <property type="evidence" value="ECO:0007669"/>
    <property type="project" value="InterPro"/>
</dbReference>
<comment type="cofactor">
    <cofactor evidence="1">
        <name>FAD</name>
        <dbReference type="ChEBI" id="CHEBI:57692"/>
    </cofactor>
</comment>
<dbReference type="PANTHER" id="PTHR43004">
    <property type="entry name" value="TRK SYSTEM POTASSIUM UPTAKE PROTEIN"/>
    <property type="match status" value="1"/>
</dbReference>
<dbReference type="Pfam" id="PF01494">
    <property type="entry name" value="FAD_binding_3"/>
    <property type="match status" value="1"/>
</dbReference>
<keyword evidence="3" id="KW-0274">FAD</keyword>
<dbReference type="PANTHER" id="PTHR43004:SF19">
    <property type="entry name" value="BINDING MONOOXYGENASE, PUTATIVE (JCVI)-RELATED"/>
    <property type="match status" value="1"/>
</dbReference>
<name>A0A316HDW6_9PSEU</name>
<dbReference type="RefSeq" id="WP_109642659.1">
    <property type="nucleotide sequence ID" value="NZ_QGHB01000025.1"/>
</dbReference>
<evidence type="ECO:0000256" key="2">
    <source>
        <dbReference type="ARBA" id="ARBA00022630"/>
    </source>
</evidence>
<keyword evidence="2" id="KW-0285">Flavoprotein</keyword>
<dbReference type="InterPro" id="IPR050641">
    <property type="entry name" value="RIFMO-like"/>
</dbReference>
<proteinExistence type="predicted"/>
<evidence type="ECO:0000313" key="5">
    <source>
        <dbReference type="EMBL" id="PWK79419.1"/>
    </source>
</evidence>
<dbReference type="SUPFAM" id="SSF51905">
    <property type="entry name" value="FAD/NAD(P)-binding domain"/>
    <property type="match status" value="1"/>
</dbReference>
<dbReference type="InterPro" id="IPR036188">
    <property type="entry name" value="FAD/NAD-bd_sf"/>
</dbReference>
<dbReference type="Proteomes" id="UP000246005">
    <property type="component" value="Unassembled WGS sequence"/>
</dbReference>
<dbReference type="InterPro" id="IPR002938">
    <property type="entry name" value="FAD-bd"/>
</dbReference>
<evidence type="ECO:0000259" key="4">
    <source>
        <dbReference type="Pfam" id="PF01494"/>
    </source>
</evidence>
<dbReference type="Gene3D" id="3.50.50.60">
    <property type="entry name" value="FAD/NAD(P)-binding domain"/>
    <property type="match status" value="1"/>
</dbReference>
<organism evidence="5 6">
    <name type="scientific">Lentzea atacamensis</name>
    <dbReference type="NCBI Taxonomy" id="531938"/>
    <lineage>
        <taxon>Bacteria</taxon>
        <taxon>Bacillati</taxon>
        <taxon>Actinomycetota</taxon>
        <taxon>Actinomycetes</taxon>
        <taxon>Pseudonocardiales</taxon>
        <taxon>Pseudonocardiaceae</taxon>
        <taxon>Lentzea</taxon>
    </lineage>
</organism>
<feature type="domain" description="FAD-binding" evidence="4">
    <location>
        <begin position="2"/>
        <end position="316"/>
    </location>
</feature>
<evidence type="ECO:0000256" key="3">
    <source>
        <dbReference type="ARBA" id="ARBA00022827"/>
    </source>
</evidence>
<dbReference type="Gene3D" id="3.30.70.2450">
    <property type="match status" value="1"/>
</dbReference>
<accession>A0A316HDW6</accession>
<dbReference type="Gene3D" id="3.40.30.120">
    <property type="match status" value="2"/>
</dbReference>
<dbReference type="GO" id="GO:0016709">
    <property type="term" value="F:oxidoreductase activity, acting on paired donors, with incorporation or reduction of molecular oxygen, NAD(P)H as one donor, and incorporation of one atom of oxygen"/>
    <property type="evidence" value="ECO:0007669"/>
    <property type="project" value="UniProtKB-ARBA"/>
</dbReference>
<protein>
    <submittedName>
        <fullName evidence="5">2-polyprenyl-6-methoxyphenol hydroxylase-like FAD-dependent oxidoreductase</fullName>
    </submittedName>
</protein>
<gene>
    <name evidence="5" type="ORF">C8D88_12519</name>
</gene>
<dbReference type="EMBL" id="QGHB01000025">
    <property type="protein sequence ID" value="PWK79419.1"/>
    <property type="molecule type" value="Genomic_DNA"/>
</dbReference>
<dbReference type="AlphaFoldDB" id="A0A316HDW6"/>
<evidence type="ECO:0000313" key="6">
    <source>
        <dbReference type="Proteomes" id="UP000246005"/>
    </source>
</evidence>
<reference evidence="5 6" key="1">
    <citation type="submission" date="2018-05" db="EMBL/GenBank/DDBJ databases">
        <title>Genomic Encyclopedia of Type Strains, Phase IV (KMG-IV): sequencing the most valuable type-strain genomes for metagenomic binning, comparative biology and taxonomic classification.</title>
        <authorList>
            <person name="Goeker M."/>
        </authorList>
    </citation>
    <scope>NUCLEOTIDE SEQUENCE [LARGE SCALE GENOMIC DNA]</scope>
    <source>
        <strain evidence="5 6">DSM 45480</strain>
    </source>
</reference>
<evidence type="ECO:0000256" key="1">
    <source>
        <dbReference type="ARBA" id="ARBA00001974"/>
    </source>
</evidence>
<dbReference type="PRINTS" id="PR00420">
    <property type="entry name" value="RNGMNOXGNASE"/>
</dbReference>
<sequence length="434" mass="46691">MTVLVAGAGPAGLMVAAELALAGAEVEVVDAAPARSSHPRGFTLSARSLELLDRRGLVERFLAEGPVVPQGMFLPGLVLDLSTMDTDHPYTLGIAQNRVEELLEEWLAELGVRVRWGRAVVDLRQDDDGVDVVVGEERRRFSYLVGCDGSRSVVRKRAGIAFPGVDATSYGLIADVEADYDALATGEVFVLPRPGYVRIVLDEPEPRDGPVELEYVQSLLNARLGRKVPLGKPLWLSRFSDAARQAEQYVQGRVILAGDAAHVHPPAGAVGVNVALADATNLGWKLAATVHGRAPAGLLHTYHDERHAVGRRLLRTARAQTMAGRLDPVRDLLVELGGLPAVGKHLAEMVTGVDTRYDPRIPGDHPLLGRLAPNLAVEVDGRRTTVAELLRPGKPVLLDDVPELGGVFIRPDGHVAWVSDPSTLNAALETWFVP</sequence>
<comment type="caution">
    <text evidence="5">The sequence shown here is derived from an EMBL/GenBank/DDBJ whole genome shotgun (WGS) entry which is preliminary data.</text>
</comment>